<dbReference type="InterPro" id="IPR027417">
    <property type="entry name" value="P-loop_NTPase"/>
</dbReference>
<gene>
    <name evidence="1" type="ORF">QGN29_06860</name>
</gene>
<dbReference type="RefSeq" id="WP_310799957.1">
    <property type="nucleotide sequence ID" value="NZ_CP123872.1"/>
</dbReference>
<proteinExistence type="predicted"/>
<evidence type="ECO:0000313" key="1">
    <source>
        <dbReference type="EMBL" id="WND04093.1"/>
    </source>
</evidence>
<reference evidence="1" key="1">
    <citation type="submission" date="2023-04" db="EMBL/GenBank/DDBJ databases">
        <title>Complete genome sequence of Temperatibacter marinus.</title>
        <authorList>
            <person name="Rong J.-C."/>
            <person name="Yi M.-L."/>
            <person name="Zhao Q."/>
        </authorList>
    </citation>
    <scope>NUCLEOTIDE SEQUENCE</scope>
    <source>
        <strain evidence="1">NBRC 110045</strain>
    </source>
</reference>
<name>A0AA52EI66_9PROT</name>
<dbReference type="Gene3D" id="3.40.50.300">
    <property type="entry name" value="P-loop containing nucleotide triphosphate hydrolases"/>
    <property type="match status" value="1"/>
</dbReference>
<protein>
    <submittedName>
        <fullName evidence="1">Uncharacterized protein</fullName>
    </submittedName>
</protein>
<sequence>MVDPKINDIEWWPHRYDEKLDRVHYVQASRDDHRSATFLTDEYLPHAAKPSPIKMGEAVNGVKSEGEAPLHFIFHSAYCCSTLLARAYDVPGQSMGLKEPMLLNDIKGIQSRGAQPQQVLALLDGVLTLLSRPFETGEAVIVKPSNVVNFFAGHMLNMRPNAHALFLYAPLEEFLVSIARKGLWGRHWVRDLMLKQLKDGLVQLGIKGDEFLMLTDIQVAAVGWLTQHLLFQRLIQSIGSARVKTLNSKKLLSDPKQVMKVLNKHFNVAMTDDQLEALVTGPVFTKHSKTASDYSAEKRETERKRGADLHAEEVEKVVHWAQTIAQSANVSLEMPAPLVK</sequence>
<accession>A0AA52EI66</accession>
<organism evidence="1 2">
    <name type="scientific">Temperatibacter marinus</name>
    <dbReference type="NCBI Taxonomy" id="1456591"/>
    <lineage>
        <taxon>Bacteria</taxon>
        <taxon>Pseudomonadati</taxon>
        <taxon>Pseudomonadota</taxon>
        <taxon>Alphaproteobacteria</taxon>
        <taxon>Kordiimonadales</taxon>
        <taxon>Temperatibacteraceae</taxon>
        <taxon>Temperatibacter</taxon>
    </lineage>
</organism>
<evidence type="ECO:0000313" key="2">
    <source>
        <dbReference type="Proteomes" id="UP001268683"/>
    </source>
</evidence>
<dbReference type="EMBL" id="CP123872">
    <property type="protein sequence ID" value="WND04093.1"/>
    <property type="molecule type" value="Genomic_DNA"/>
</dbReference>
<keyword evidence="2" id="KW-1185">Reference proteome</keyword>
<dbReference type="AlphaFoldDB" id="A0AA52EI66"/>
<dbReference type="KEGG" id="tmk:QGN29_06860"/>
<dbReference type="Proteomes" id="UP001268683">
    <property type="component" value="Chromosome"/>
</dbReference>